<dbReference type="Proteomes" id="UP000185151">
    <property type="component" value="Unassembled WGS sequence"/>
</dbReference>
<evidence type="ECO:0000313" key="1">
    <source>
        <dbReference type="EMBL" id="SIO61503.1"/>
    </source>
</evidence>
<evidence type="ECO:0000313" key="2">
    <source>
        <dbReference type="Proteomes" id="UP000185151"/>
    </source>
</evidence>
<accession>A0A1N6KYB8</accession>
<dbReference type="EMBL" id="FSRU01000002">
    <property type="protein sequence ID" value="SIO61503.1"/>
    <property type="molecule type" value="Genomic_DNA"/>
</dbReference>
<dbReference type="AlphaFoldDB" id="A0A1N6KYB8"/>
<keyword evidence="2" id="KW-1185">Reference proteome</keyword>
<gene>
    <name evidence="1" type="ORF">SAMN05444165_5254</name>
</gene>
<protein>
    <submittedName>
        <fullName evidence="1">Uncharacterized protein</fullName>
    </submittedName>
</protein>
<proteinExistence type="predicted"/>
<reference evidence="1 2" key="1">
    <citation type="submission" date="2016-11" db="EMBL/GenBank/DDBJ databases">
        <authorList>
            <person name="Jaros S."/>
            <person name="Januszkiewicz K."/>
            <person name="Wedrychowicz H."/>
        </authorList>
    </citation>
    <scope>NUCLEOTIDE SEQUENCE [LARGE SCALE GENOMIC DNA]</scope>
    <source>
        <strain evidence="1 2">GAS95</strain>
    </source>
</reference>
<name>A0A1N6KYB8_9BURK</name>
<sequence length="61" mass="6879">MDRHISFHLEQPCWFSTFVPAKNDQFFSGGGTLAAATNAVPYFDCFDMEALELGKARLLHQ</sequence>
<organism evidence="1 2">
    <name type="scientific">Paraburkholderia phenazinium</name>
    <dbReference type="NCBI Taxonomy" id="60549"/>
    <lineage>
        <taxon>Bacteria</taxon>
        <taxon>Pseudomonadati</taxon>
        <taxon>Pseudomonadota</taxon>
        <taxon>Betaproteobacteria</taxon>
        <taxon>Burkholderiales</taxon>
        <taxon>Burkholderiaceae</taxon>
        <taxon>Paraburkholderia</taxon>
    </lineage>
</organism>